<evidence type="ECO:0000313" key="8">
    <source>
        <dbReference type="Proteomes" id="UP000601171"/>
    </source>
</evidence>
<keyword evidence="5" id="KW-0949">S-adenosyl-L-methionine</keyword>
<dbReference type="GO" id="GO:0008983">
    <property type="term" value="F:protein-glutamate O-methyltransferase activity"/>
    <property type="evidence" value="ECO:0007669"/>
    <property type="project" value="UniProtKB-EC"/>
</dbReference>
<dbReference type="Pfam" id="PF03705">
    <property type="entry name" value="CheR_N"/>
    <property type="match status" value="1"/>
</dbReference>
<dbReference type="PRINTS" id="PR00996">
    <property type="entry name" value="CHERMTFRASE"/>
</dbReference>
<comment type="catalytic activity">
    <reaction evidence="1">
        <text>L-glutamyl-[protein] + S-adenosyl-L-methionine = [protein]-L-glutamate 5-O-methyl ester + S-adenosyl-L-homocysteine</text>
        <dbReference type="Rhea" id="RHEA:24452"/>
        <dbReference type="Rhea" id="RHEA-COMP:10208"/>
        <dbReference type="Rhea" id="RHEA-COMP:10311"/>
        <dbReference type="ChEBI" id="CHEBI:29973"/>
        <dbReference type="ChEBI" id="CHEBI:57856"/>
        <dbReference type="ChEBI" id="CHEBI:59789"/>
        <dbReference type="ChEBI" id="CHEBI:82795"/>
        <dbReference type="EC" id="2.1.1.80"/>
    </reaction>
</comment>
<dbReference type="InterPro" id="IPR000780">
    <property type="entry name" value="CheR_MeTrfase"/>
</dbReference>
<name>A0A926EV60_9FIRM</name>
<keyword evidence="8" id="KW-1185">Reference proteome</keyword>
<dbReference type="PIRSF" id="PIRSF000410">
    <property type="entry name" value="CheR"/>
    <property type="match status" value="1"/>
</dbReference>
<protein>
    <recommendedName>
        <fullName evidence="2">protein-glutamate O-methyltransferase</fullName>
        <ecNumber evidence="2">2.1.1.80</ecNumber>
    </recommendedName>
</protein>
<dbReference type="SMART" id="SM00138">
    <property type="entry name" value="MeTrc"/>
    <property type="match status" value="1"/>
</dbReference>
<dbReference type="RefSeq" id="WP_262429666.1">
    <property type="nucleotide sequence ID" value="NZ_JACRTG010000018.1"/>
</dbReference>
<dbReference type="Gene3D" id="1.10.155.10">
    <property type="entry name" value="Chemotaxis receptor methyltransferase CheR, N-terminal domain"/>
    <property type="match status" value="1"/>
</dbReference>
<evidence type="ECO:0000256" key="5">
    <source>
        <dbReference type="ARBA" id="ARBA00022691"/>
    </source>
</evidence>
<dbReference type="SUPFAM" id="SSF47757">
    <property type="entry name" value="Chemotaxis receptor methyltransferase CheR, N-terminal domain"/>
    <property type="match status" value="1"/>
</dbReference>
<evidence type="ECO:0000256" key="1">
    <source>
        <dbReference type="ARBA" id="ARBA00001541"/>
    </source>
</evidence>
<dbReference type="InterPro" id="IPR029063">
    <property type="entry name" value="SAM-dependent_MTases_sf"/>
</dbReference>
<dbReference type="PANTHER" id="PTHR24422:SF10">
    <property type="entry name" value="CHEMOTAXIS PROTEIN METHYLTRANSFERASE 2"/>
    <property type="match status" value="1"/>
</dbReference>
<dbReference type="EMBL" id="JACRTG010000018">
    <property type="protein sequence ID" value="MBC8588216.1"/>
    <property type="molecule type" value="Genomic_DNA"/>
</dbReference>
<gene>
    <name evidence="7" type="ORF">H8707_08180</name>
</gene>
<dbReference type="InterPro" id="IPR026024">
    <property type="entry name" value="Chemotaxis_MeTrfase_CheR"/>
</dbReference>
<dbReference type="InterPro" id="IPR036804">
    <property type="entry name" value="CheR_N_sf"/>
</dbReference>
<dbReference type="InterPro" id="IPR022641">
    <property type="entry name" value="CheR_N"/>
</dbReference>
<accession>A0A926EV60</accession>
<comment type="caution">
    <text evidence="7">The sequence shown here is derived from an EMBL/GenBank/DDBJ whole genome shotgun (WGS) entry which is preliminary data.</text>
</comment>
<proteinExistence type="predicted"/>
<evidence type="ECO:0000256" key="2">
    <source>
        <dbReference type="ARBA" id="ARBA00012534"/>
    </source>
</evidence>
<evidence type="ECO:0000256" key="4">
    <source>
        <dbReference type="ARBA" id="ARBA00022679"/>
    </source>
</evidence>
<dbReference type="Gene3D" id="3.40.50.150">
    <property type="entry name" value="Vaccinia Virus protein VP39"/>
    <property type="match status" value="1"/>
</dbReference>
<dbReference type="GO" id="GO:0032259">
    <property type="term" value="P:methylation"/>
    <property type="evidence" value="ECO:0007669"/>
    <property type="project" value="UniProtKB-KW"/>
</dbReference>
<evidence type="ECO:0000313" key="7">
    <source>
        <dbReference type="EMBL" id="MBC8588216.1"/>
    </source>
</evidence>
<reference evidence="7" key="1">
    <citation type="submission" date="2020-08" db="EMBL/GenBank/DDBJ databases">
        <title>Genome public.</title>
        <authorList>
            <person name="Liu C."/>
            <person name="Sun Q."/>
        </authorList>
    </citation>
    <scope>NUCLEOTIDE SEQUENCE</scope>
    <source>
        <strain evidence="7">BX21</strain>
    </source>
</reference>
<dbReference type="Proteomes" id="UP000601171">
    <property type="component" value="Unassembled WGS sequence"/>
</dbReference>
<dbReference type="PROSITE" id="PS50123">
    <property type="entry name" value="CHER"/>
    <property type="match status" value="1"/>
</dbReference>
<dbReference type="EC" id="2.1.1.80" evidence="2"/>
<sequence>MVTITENEFRQFADYIKSNYGIYFKSEKKVLIEGRLGQVLSNMNVDSFTAYMDYVKADKTGQALSVMLDRITTNHTFFMREAEHFYYFRDMVLPYLKKTIRSHDLRIWSAACSTGEEPYTLAMITDEFFGQDKTGWDTKILATDISQGVLASAKAGIYDSENILDLPENWIRKYFKEQDDGRYILSDKIRNEVIFCRLNLIDPVFPFKRKMHVIFCRNVMIYFDNETRDKLIEHLYDITEPGGFLFIGQSENLNRARTKYKYVMPAVYRKE</sequence>
<dbReference type="SUPFAM" id="SSF53335">
    <property type="entry name" value="S-adenosyl-L-methionine-dependent methyltransferases"/>
    <property type="match status" value="1"/>
</dbReference>
<dbReference type="InterPro" id="IPR022642">
    <property type="entry name" value="CheR_C"/>
</dbReference>
<dbReference type="AlphaFoldDB" id="A0A926EV60"/>
<dbReference type="PANTHER" id="PTHR24422">
    <property type="entry name" value="CHEMOTAXIS PROTEIN METHYLTRANSFERASE"/>
    <property type="match status" value="1"/>
</dbReference>
<organism evidence="7 8">
    <name type="scientific">Paratissierella segnis</name>
    <dbReference type="NCBI Taxonomy" id="2763679"/>
    <lineage>
        <taxon>Bacteria</taxon>
        <taxon>Bacillati</taxon>
        <taxon>Bacillota</taxon>
        <taxon>Tissierellia</taxon>
        <taxon>Tissierellales</taxon>
        <taxon>Tissierellaceae</taxon>
        <taxon>Paratissierella</taxon>
    </lineage>
</organism>
<evidence type="ECO:0000256" key="3">
    <source>
        <dbReference type="ARBA" id="ARBA00022603"/>
    </source>
</evidence>
<dbReference type="InterPro" id="IPR050903">
    <property type="entry name" value="Bact_Chemotaxis_MeTrfase"/>
</dbReference>
<feature type="domain" description="CheR-type methyltransferase" evidence="6">
    <location>
        <begin position="1"/>
        <end position="271"/>
    </location>
</feature>
<keyword evidence="4" id="KW-0808">Transferase</keyword>
<evidence type="ECO:0000259" key="6">
    <source>
        <dbReference type="PROSITE" id="PS50123"/>
    </source>
</evidence>
<keyword evidence="3" id="KW-0489">Methyltransferase</keyword>
<dbReference type="Pfam" id="PF01739">
    <property type="entry name" value="CheR"/>
    <property type="match status" value="1"/>
</dbReference>